<keyword evidence="1" id="KW-0732">Signal</keyword>
<dbReference type="GeneID" id="78560444"/>
<evidence type="ECO:0000313" key="3">
    <source>
        <dbReference type="Proteomes" id="UP000683442"/>
    </source>
</evidence>
<dbReference type="Proteomes" id="UP000683442">
    <property type="component" value="Chromosome"/>
</dbReference>
<reference evidence="2 3" key="1">
    <citation type="submission" date="2021-06" db="EMBL/GenBank/DDBJ databases">
        <title>Microbial metabolic specificity influences pelagic lipid remineralization.</title>
        <authorList>
            <person name="Behrendt L."/>
            <person name="Hunter J.E."/>
            <person name="Alcolombri U."/>
            <person name="Smriga S."/>
            <person name="Mincer T."/>
            <person name="Lowenstein D.P."/>
            <person name="Peaudecerf F.J."/>
            <person name="Fernandez V.I."/>
            <person name="Fredricks H."/>
            <person name="Almblad H."/>
            <person name="Harrison J.J."/>
            <person name="Stocker R."/>
            <person name="Van Mooy B.A.S."/>
        </authorList>
    </citation>
    <scope>NUCLEOTIDE SEQUENCE [LARGE SCALE GENOMIC DNA]</scope>
    <source>
        <strain evidence="2 3">HP15-B</strain>
    </source>
</reference>
<name>A0ABX8IGA1_9GAMM</name>
<accession>A0ABX8IGA1</accession>
<evidence type="ECO:0000313" key="2">
    <source>
        <dbReference type="EMBL" id="QWV11681.1"/>
    </source>
</evidence>
<organism evidence="2 3">
    <name type="scientific">Marinobacter adhaerens</name>
    <dbReference type="NCBI Taxonomy" id="1033846"/>
    <lineage>
        <taxon>Bacteria</taxon>
        <taxon>Pseudomonadati</taxon>
        <taxon>Pseudomonadota</taxon>
        <taxon>Gammaproteobacteria</taxon>
        <taxon>Pseudomonadales</taxon>
        <taxon>Marinobacteraceae</taxon>
        <taxon>Marinobacter</taxon>
    </lineage>
</organism>
<feature type="signal peptide" evidence="1">
    <location>
        <begin position="1"/>
        <end position="25"/>
    </location>
</feature>
<sequence>MRKSRYIAKEVLSLFAILVIAPCFAAAQGSEQSDKEVKQMIQTQFERMYEKGIQNLSDRIVLTGGVKPFAVVSDTGDNVKAIRIRQAEEMPPEIALEVLRRSLIALVKKGKIGATAIFYTADNPNKKSNADKVLVVEMEHIFGPTLAQLVPFTIKNGKASYGEQVVVDMEKQIFNIKVDEESAE</sequence>
<keyword evidence="3" id="KW-1185">Reference proteome</keyword>
<dbReference type="RefSeq" id="WP_049784473.1">
    <property type="nucleotide sequence ID" value="NZ_CP076686.1"/>
</dbReference>
<protein>
    <submittedName>
        <fullName evidence="2">Uncharacterized protein</fullName>
    </submittedName>
</protein>
<evidence type="ECO:0000256" key="1">
    <source>
        <dbReference type="SAM" id="SignalP"/>
    </source>
</evidence>
<dbReference type="EMBL" id="CP076686">
    <property type="protein sequence ID" value="QWV11681.1"/>
    <property type="molecule type" value="Genomic_DNA"/>
</dbReference>
<feature type="chain" id="PRO_5045226730" evidence="1">
    <location>
        <begin position="26"/>
        <end position="184"/>
    </location>
</feature>
<proteinExistence type="predicted"/>
<gene>
    <name evidence="2" type="ORF">KQ249_13375</name>
</gene>